<sequence>MFIVSRRRASHQTEIIIASLPEMVDTKDGRSPIHIPF</sequence>
<comment type="caution">
    <text evidence="1">The sequence shown here is derived from an EMBL/GenBank/DDBJ whole genome shotgun (WGS) entry which is preliminary data.</text>
</comment>
<proteinExistence type="predicted"/>
<evidence type="ECO:0000313" key="1">
    <source>
        <dbReference type="EMBL" id="PTQ56383.1"/>
    </source>
</evidence>
<gene>
    <name evidence="1" type="ORF">BSOLF_0272</name>
</gene>
<accession>A0A2R6Y131</accession>
<organism evidence="1 2">
    <name type="scientific">Candidatus Carbonibacillus altaicus</name>
    <dbReference type="NCBI Taxonomy" id="2163959"/>
    <lineage>
        <taxon>Bacteria</taxon>
        <taxon>Bacillati</taxon>
        <taxon>Bacillota</taxon>
        <taxon>Bacilli</taxon>
        <taxon>Bacillales</taxon>
        <taxon>Candidatus Carbonibacillus</taxon>
    </lineage>
</organism>
<dbReference type="AlphaFoldDB" id="A0A2R6Y131"/>
<dbReference type="Proteomes" id="UP000244338">
    <property type="component" value="Unassembled WGS sequence"/>
</dbReference>
<name>A0A2R6Y131_9BACL</name>
<protein>
    <submittedName>
        <fullName evidence="1">Uncharacterized protein</fullName>
    </submittedName>
</protein>
<reference evidence="2" key="1">
    <citation type="journal article" date="2018" name="Sci. Rep.">
        <title>Lignite coal burning seam in the remote Altai Mountains harbors a hydrogen-driven thermophilic microbial community.</title>
        <authorList>
            <person name="Kadnikov V.V."/>
            <person name="Mardanov A.V."/>
            <person name="Ivasenko D.A."/>
            <person name="Antsiferov D.V."/>
            <person name="Beletsky A.V."/>
            <person name="Karnachuk O.V."/>
            <person name="Ravin N.V."/>
        </authorList>
    </citation>
    <scope>NUCLEOTIDE SEQUENCE [LARGE SCALE GENOMIC DNA]</scope>
</reference>
<dbReference type="EMBL" id="PEBX01000030">
    <property type="protein sequence ID" value="PTQ56383.1"/>
    <property type="molecule type" value="Genomic_DNA"/>
</dbReference>
<evidence type="ECO:0000313" key="2">
    <source>
        <dbReference type="Proteomes" id="UP000244338"/>
    </source>
</evidence>